<feature type="compositionally biased region" description="Basic and acidic residues" evidence="1">
    <location>
        <begin position="45"/>
        <end position="55"/>
    </location>
</feature>
<accession>A0A8S1DZ71</accession>
<feature type="compositionally biased region" description="Acidic residues" evidence="1">
    <location>
        <begin position="111"/>
        <end position="130"/>
    </location>
</feature>
<gene>
    <name evidence="2" type="ORF">CLODIP_2_CD01303</name>
</gene>
<proteinExistence type="predicted"/>
<name>A0A8S1DZ71_9INSE</name>
<keyword evidence="3" id="KW-1185">Reference proteome</keyword>
<sequence length="130" mass="14363">MLDVGLSMKEGIRCRMESGKFTTYLSYPPELDTVRKKRKSRRKGGAKDVTKRLDELNQLEDQNADDSDLEGGGGSKASSDEEEAKDSDNSQASDSDEEMDEGNDYNQMHDVDDDDDMGAPTDDDDGEGIE</sequence>
<dbReference type="Proteomes" id="UP000494165">
    <property type="component" value="Unassembled WGS sequence"/>
</dbReference>
<feature type="compositionally biased region" description="Acidic residues" evidence="1">
    <location>
        <begin position="94"/>
        <end position="103"/>
    </location>
</feature>
<organism evidence="2 3">
    <name type="scientific">Cloeon dipterum</name>
    <dbReference type="NCBI Taxonomy" id="197152"/>
    <lineage>
        <taxon>Eukaryota</taxon>
        <taxon>Metazoa</taxon>
        <taxon>Ecdysozoa</taxon>
        <taxon>Arthropoda</taxon>
        <taxon>Hexapoda</taxon>
        <taxon>Insecta</taxon>
        <taxon>Pterygota</taxon>
        <taxon>Palaeoptera</taxon>
        <taxon>Ephemeroptera</taxon>
        <taxon>Pisciforma</taxon>
        <taxon>Baetidae</taxon>
        <taxon>Cloeon</taxon>
    </lineage>
</organism>
<feature type="compositionally biased region" description="Basic residues" evidence="1">
    <location>
        <begin position="35"/>
        <end position="44"/>
    </location>
</feature>
<dbReference type="AlphaFoldDB" id="A0A8S1DZ71"/>
<evidence type="ECO:0000256" key="1">
    <source>
        <dbReference type="SAM" id="MobiDB-lite"/>
    </source>
</evidence>
<feature type="region of interest" description="Disordered" evidence="1">
    <location>
        <begin position="18"/>
        <end position="130"/>
    </location>
</feature>
<dbReference type="EMBL" id="CADEPI010000435">
    <property type="protein sequence ID" value="CAB3385843.1"/>
    <property type="molecule type" value="Genomic_DNA"/>
</dbReference>
<protein>
    <submittedName>
        <fullName evidence="2">Uncharacterized protein</fullName>
    </submittedName>
</protein>
<reference evidence="2 3" key="1">
    <citation type="submission" date="2020-04" db="EMBL/GenBank/DDBJ databases">
        <authorList>
            <person name="Alioto T."/>
            <person name="Alioto T."/>
            <person name="Gomez Garrido J."/>
        </authorList>
    </citation>
    <scope>NUCLEOTIDE SEQUENCE [LARGE SCALE GENOMIC DNA]</scope>
</reference>
<comment type="caution">
    <text evidence="2">The sequence shown here is derived from an EMBL/GenBank/DDBJ whole genome shotgun (WGS) entry which is preliminary data.</text>
</comment>
<evidence type="ECO:0000313" key="2">
    <source>
        <dbReference type="EMBL" id="CAB3385843.1"/>
    </source>
</evidence>
<evidence type="ECO:0000313" key="3">
    <source>
        <dbReference type="Proteomes" id="UP000494165"/>
    </source>
</evidence>